<dbReference type="AlphaFoldDB" id="A0A0F7F890"/>
<keyword evidence="3 7" id="KW-0812">Transmembrane</keyword>
<feature type="transmembrane region" description="Helical" evidence="7">
    <location>
        <begin position="12"/>
        <end position="35"/>
    </location>
</feature>
<keyword evidence="5 7" id="KW-1133">Transmembrane helix</keyword>
<dbReference type="InterPro" id="IPR022764">
    <property type="entry name" value="Peptidase_S54_rhomboid_dom"/>
</dbReference>
<dbReference type="GO" id="GO:0016020">
    <property type="term" value="C:membrane"/>
    <property type="evidence" value="ECO:0007669"/>
    <property type="project" value="UniProtKB-SubCell"/>
</dbReference>
<proteinExistence type="inferred from homology"/>
<feature type="transmembrane region" description="Helical" evidence="7">
    <location>
        <begin position="162"/>
        <end position="180"/>
    </location>
</feature>
<dbReference type="InterPro" id="IPR035952">
    <property type="entry name" value="Rhomboid-like_sf"/>
</dbReference>
<dbReference type="Proteomes" id="UP000034189">
    <property type="component" value="Chromosome"/>
</dbReference>
<keyword evidence="6 7" id="KW-0472">Membrane</keyword>
<comment type="similarity">
    <text evidence="2">Belongs to the peptidase S54 family.</text>
</comment>
<feature type="transmembrane region" description="Helical" evidence="7">
    <location>
        <begin position="126"/>
        <end position="150"/>
    </location>
</feature>
<feature type="transmembrane region" description="Helical" evidence="7">
    <location>
        <begin position="186"/>
        <end position="204"/>
    </location>
</feature>
<reference evidence="9 10" key="1">
    <citation type="submission" date="2015-03" db="EMBL/GenBank/DDBJ databases">
        <authorList>
            <person name="Abdul Halim M."/>
        </authorList>
    </citation>
    <scope>NUCLEOTIDE SEQUENCE [LARGE SCALE GENOMIC DNA]</scope>
    <source>
        <strain evidence="9 10">ATCC 35681</strain>
    </source>
</reference>
<comment type="subcellular location">
    <subcellularLocation>
        <location evidence="1">Membrane</location>
        <topology evidence="1">Multi-pass membrane protein</topology>
    </subcellularLocation>
</comment>
<name>A0A0F7F890_PAEDU</name>
<organism evidence="9 10">
    <name type="scientific">Paenibacillus durus ATCC 35681</name>
    <dbReference type="NCBI Taxonomy" id="1333534"/>
    <lineage>
        <taxon>Bacteria</taxon>
        <taxon>Bacillati</taxon>
        <taxon>Bacillota</taxon>
        <taxon>Bacilli</taxon>
        <taxon>Bacillales</taxon>
        <taxon>Paenibacillaceae</taxon>
        <taxon>Paenibacillus</taxon>
    </lineage>
</organism>
<evidence type="ECO:0000256" key="1">
    <source>
        <dbReference type="ARBA" id="ARBA00004141"/>
    </source>
</evidence>
<keyword evidence="4" id="KW-0378">Hydrolase</keyword>
<dbReference type="PANTHER" id="PTHR43731:SF14">
    <property type="entry name" value="PRESENILIN-ASSOCIATED RHOMBOID-LIKE PROTEIN, MITOCHONDRIAL"/>
    <property type="match status" value="1"/>
</dbReference>
<evidence type="ECO:0000256" key="2">
    <source>
        <dbReference type="ARBA" id="ARBA00009045"/>
    </source>
</evidence>
<dbReference type="SUPFAM" id="SSF144091">
    <property type="entry name" value="Rhomboid-like"/>
    <property type="match status" value="1"/>
</dbReference>
<accession>A0A0F7F890</accession>
<dbReference type="PATRIC" id="fig|1333534.5.peg.1464"/>
<dbReference type="InterPro" id="IPR050925">
    <property type="entry name" value="Rhomboid_protease_S54"/>
</dbReference>
<evidence type="ECO:0000256" key="4">
    <source>
        <dbReference type="ARBA" id="ARBA00022801"/>
    </source>
</evidence>
<reference evidence="9 10" key="2">
    <citation type="journal article" date="2016" name="Genome Announc.">
        <title>Genome Sequence of a Gram-Positive Diazotroph, Paenibacillus durus Type Strain ATCC 35681.</title>
        <authorList>
            <person name="Halim M.A."/>
            <person name="Rahman A.Y."/>
            <person name="Sim K.S."/>
            <person name="Yam H.C."/>
            <person name="Rahim A.A."/>
            <person name="Ghazali A.H."/>
            <person name="Najimudin N."/>
        </authorList>
    </citation>
    <scope>NUCLEOTIDE SEQUENCE [LARGE SCALE GENOMIC DNA]</scope>
    <source>
        <strain evidence="9 10">ATCC 35681</strain>
    </source>
</reference>
<evidence type="ECO:0000313" key="9">
    <source>
        <dbReference type="EMBL" id="AKG34298.1"/>
    </source>
</evidence>
<dbReference type="EMBL" id="CP011114">
    <property type="protein sequence ID" value="AKG34298.1"/>
    <property type="molecule type" value="Genomic_DNA"/>
</dbReference>
<dbReference type="Pfam" id="PF01694">
    <property type="entry name" value="Rhomboid"/>
    <property type="match status" value="1"/>
</dbReference>
<evidence type="ECO:0000313" key="10">
    <source>
        <dbReference type="Proteomes" id="UP000034189"/>
    </source>
</evidence>
<evidence type="ECO:0000256" key="5">
    <source>
        <dbReference type="ARBA" id="ARBA00022989"/>
    </source>
</evidence>
<evidence type="ECO:0000259" key="8">
    <source>
        <dbReference type="Pfam" id="PF01694"/>
    </source>
</evidence>
<feature type="transmembrane region" description="Helical" evidence="7">
    <location>
        <begin position="100"/>
        <end position="120"/>
    </location>
</feature>
<dbReference type="GO" id="GO:0004252">
    <property type="term" value="F:serine-type endopeptidase activity"/>
    <property type="evidence" value="ECO:0007669"/>
    <property type="project" value="InterPro"/>
</dbReference>
<feature type="transmembrane region" description="Helical" evidence="7">
    <location>
        <begin position="64"/>
        <end position="88"/>
    </location>
</feature>
<gene>
    <name evidence="9" type="ORF">VK70_06690</name>
</gene>
<dbReference type="Gene3D" id="1.20.1540.10">
    <property type="entry name" value="Rhomboid-like"/>
    <property type="match status" value="1"/>
</dbReference>
<evidence type="ECO:0000256" key="7">
    <source>
        <dbReference type="SAM" id="Phobius"/>
    </source>
</evidence>
<evidence type="ECO:0000256" key="6">
    <source>
        <dbReference type="ARBA" id="ARBA00023136"/>
    </source>
</evidence>
<feature type="domain" description="Peptidase S54 rhomboid" evidence="8">
    <location>
        <begin position="59"/>
        <end position="199"/>
    </location>
</feature>
<dbReference type="PANTHER" id="PTHR43731">
    <property type="entry name" value="RHOMBOID PROTEASE"/>
    <property type="match status" value="1"/>
</dbReference>
<dbReference type="HOGENOM" id="CLU_055068_3_1_9"/>
<dbReference type="RefSeq" id="WP_025700169.1">
    <property type="nucleotide sequence ID" value="NZ_ASQQ01000749.1"/>
</dbReference>
<protein>
    <submittedName>
        <fullName evidence="9">Rhomboid family protein</fullName>
    </submittedName>
</protein>
<evidence type="ECO:0000256" key="3">
    <source>
        <dbReference type="ARBA" id="ARBA00022692"/>
    </source>
</evidence>
<dbReference type="OrthoDB" id="9813074at2"/>
<sequence length="210" mass="23457">MIFIRYENWKSYLKFYPVTSLIILANIVMFMVLTLNGGSTNPETLLRFGALADAGPERTELWRYVASIFLHNGFTHLLFNCFALLVFAPPLERLMGWWRYVLLYVLGGVVGNILSNGAWGGGTEEVITVSVGASGAIFAVYGAFLYIALFQRTVMDEGSRRTLYGLLTMGIIMSFVTPNVNWTAHIGGLIGGFFLYGLIIRVLPRRRPRG</sequence>